<sequence length="312" mass="33842">MTRSIDECAPNSESENRIGCGYAPGHHGELLQGIFYDKTGRRRRALVTVLLPDRGSHATFHPDHSSSDVITEPELVKVRAAAKLAVQAFGGHSGAVVGGRIELRSDLPKGIGMGSSTSDVTATIRAVADYYGIRPSPTVLGRLAVEAELASDSTMIEDRVVLFAHREGITLETFGRRLPKMIIVGCLADPDRDSVNTNRLRPAEYTESEVRIFEVLRAALRRAVTTGNVRLLGQVATTSALINQRYLPKPTLRLLLQLCASYEGCGVQVAHSGTVAGLIFDPARPGGLENAQRCESRIRELGLEVTTWTETQ</sequence>
<reference evidence="3 4" key="1">
    <citation type="submission" date="2021-01" db="EMBL/GenBank/DDBJ databases">
        <title>WGS of actinomycetes isolated from Thailand.</title>
        <authorList>
            <person name="Thawai C."/>
        </authorList>
    </citation>
    <scope>NUCLEOTIDE SEQUENCE [LARGE SCALE GENOMIC DNA]</scope>
    <source>
        <strain evidence="3 4">LPG 2</strain>
    </source>
</reference>
<dbReference type="EMBL" id="JAERRJ010000011">
    <property type="protein sequence ID" value="MBL1078372.1"/>
    <property type="molecule type" value="Genomic_DNA"/>
</dbReference>
<organism evidence="3 4">
    <name type="scientific">Nocardia acididurans</name>
    <dbReference type="NCBI Taxonomy" id="2802282"/>
    <lineage>
        <taxon>Bacteria</taxon>
        <taxon>Bacillati</taxon>
        <taxon>Actinomycetota</taxon>
        <taxon>Actinomycetes</taxon>
        <taxon>Mycobacteriales</taxon>
        <taxon>Nocardiaceae</taxon>
        <taxon>Nocardia</taxon>
    </lineage>
</organism>
<dbReference type="Gene3D" id="3.30.230.10">
    <property type="match status" value="1"/>
</dbReference>
<keyword evidence="4" id="KW-1185">Reference proteome</keyword>
<evidence type="ECO:0000256" key="1">
    <source>
        <dbReference type="ARBA" id="ARBA00022777"/>
    </source>
</evidence>
<proteinExistence type="predicted"/>
<dbReference type="SUPFAM" id="SSF54211">
    <property type="entry name" value="Ribosomal protein S5 domain 2-like"/>
    <property type="match status" value="1"/>
</dbReference>
<dbReference type="InterPro" id="IPR020568">
    <property type="entry name" value="Ribosomal_Su5_D2-typ_SF"/>
</dbReference>
<dbReference type="InterPro" id="IPR006204">
    <property type="entry name" value="GHMP_kinase_N_dom"/>
</dbReference>
<evidence type="ECO:0000313" key="4">
    <source>
        <dbReference type="Proteomes" id="UP000602198"/>
    </source>
</evidence>
<comment type="caution">
    <text evidence="3">The sequence shown here is derived from an EMBL/GenBank/DDBJ whole genome shotgun (WGS) entry which is preliminary data.</text>
</comment>
<keyword evidence="1" id="KW-0418">Kinase</keyword>
<gene>
    <name evidence="3" type="ORF">JK358_28600</name>
</gene>
<dbReference type="Pfam" id="PF00288">
    <property type="entry name" value="GHMP_kinases_N"/>
    <property type="match status" value="1"/>
</dbReference>
<accession>A0ABS1MCK5</accession>
<evidence type="ECO:0000259" key="2">
    <source>
        <dbReference type="Pfam" id="PF00288"/>
    </source>
</evidence>
<protein>
    <recommendedName>
        <fullName evidence="2">GHMP kinase N-terminal domain-containing protein</fullName>
    </recommendedName>
</protein>
<feature type="domain" description="GHMP kinase N-terminal" evidence="2">
    <location>
        <begin position="79"/>
        <end position="149"/>
    </location>
</feature>
<evidence type="ECO:0000313" key="3">
    <source>
        <dbReference type="EMBL" id="MBL1078372.1"/>
    </source>
</evidence>
<dbReference type="InterPro" id="IPR014721">
    <property type="entry name" value="Ribsml_uS5_D2-typ_fold_subgr"/>
</dbReference>
<dbReference type="RefSeq" id="WP_201953560.1">
    <property type="nucleotide sequence ID" value="NZ_JAERRJ010000011.1"/>
</dbReference>
<name>A0ABS1MCK5_9NOCA</name>
<dbReference type="Proteomes" id="UP000602198">
    <property type="component" value="Unassembled WGS sequence"/>
</dbReference>
<keyword evidence="1" id="KW-0808">Transferase</keyword>